<dbReference type="OrthoDB" id="9838382at2759"/>
<sequence length="58" mass="6854">VILTEEPEGRLQVDKVLVKAEILLQDSSDDEKHEILKTLKRIKTMWEDTQINMVHCHR</sequence>
<dbReference type="EMBL" id="BFAA01053779">
    <property type="protein sequence ID" value="GCB83905.1"/>
    <property type="molecule type" value="Genomic_DNA"/>
</dbReference>
<dbReference type="STRING" id="75743.A0A401QEU5"/>
<protein>
    <submittedName>
        <fullName evidence="1">Uncharacterized protein</fullName>
    </submittedName>
</protein>
<evidence type="ECO:0000313" key="2">
    <source>
        <dbReference type="Proteomes" id="UP000288216"/>
    </source>
</evidence>
<organism evidence="1 2">
    <name type="scientific">Scyliorhinus torazame</name>
    <name type="common">Cloudy catshark</name>
    <name type="synonym">Catulus torazame</name>
    <dbReference type="NCBI Taxonomy" id="75743"/>
    <lineage>
        <taxon>Eukaryota</taxon>
        <taxon>Metazoa</taxon>
        <taxon>Chordata</taxon>
        <taxon>Craniata</taxon>
        <taxon>Vertebrata</taxon>
        <taxon>Chondrichthyes</taxon>
        <taxon>Elasmobranchii</taxon>
        <taxon>Galeomorphii</taxon>
        <taxon>Galeoidea</taxon>
        <taxon>Carcharhiniformes</taxon>
        <taxon>Scyliorhinidae</taxon>
        <taxon>Scyliorhinus</taxon>
    </lineage>
</organism>
<proteinExistence type="predicted"/>
<gene>
    <name evidence="1" type="ORF">scyTo_0024717</name>
</gene>
<dbReference type="AlphaFoldDB" id="A0A401QEU5"/>
<feature type="non-terminal residue" evidence="1">
    <location>
        <position position="1"/>
    </location>
</feature>
<reference evidence="1 2" key="1">
    <citation type="journal article" date="2018" name="Nat. Ecol. Evol.">
        <title>Shark genomes provide insights into elasmobranch evolution and the origin of vertebrates.</title>
        <authorList>
            <person name="Hara Y"/>
            <person name="Yamaguchi K"/>
            <person name="Onimaru K"/>
            <person name="Kadota M"/>
            <person name="Koyanagi M"/>
            <person name="Keeley SD"/>
            <person name="Tatsumi K"/>
            <person name="Tanaka K"/>
            <person name="Motone F"/>
            <person name="Kageyama Y"/>
            <person name="Nozu R"/>
            <person name="Adachi N"/>
            <person name="Nishimura O"/>
            <person name="Nakagawa R"/>
            <person name="Tanegashima C"/>
            <person name="Kiyatake I"/>
            <person name="Matsumoto R"/>
            <person name="Murakumo K"/>
            <person name="Nishida K"/>
            <person name="Terakita A"/>
            <person name="Kuratani S"/>
            <person name="Sato K"/>
            <person name="Hyodo S Kuraku.S."/>
        </authorList>
    </citation>
    <scope>NUCLEOTIDE SEQUENCE [LARGE SCALE GENOMIC DNA]</scope>
</reference>
<comment type="caution">
    <text evidence="1">The sequence shown here is derived from an EMBL/GenBank/DDBJ whole genome shotgun (WGS) entry which is preliminary data.</text>
</comment>
<keyword evidence="2" id="KW-1185">Reference proteome</keyword>
<accession>A0A401QEU5</accession>
<dbReference type="Proteomes" id="UP000288216">
    <property type="component" value="Unassembled WGS sequence"/>
</dbReference>
<name>A0A401QEU5_SCYTO</name>
<evidence type="ECO:0000313" key="1">
    <source>
        <dbReference type="EMBL" id="GCB83905.1"/>
    </source>
</evidence>